<proteinExistence type="predicted"/>
<dbReference type="EMBL" id="PXOH01000044">
    <property type="protein sequence ID" value="PSF31396.1"/>
    <property type="molecule type" value="Genomic_DNA"/>
</dbReference>
<dbReference type="RefSeq" id="WP_106459198.1">
    <property type="nucleotide sequence ID" value="NZ_PXOH01000044.1"/>
</dbReference>
<reference evidence="1 2" key="1">
    <citation type="submission" date="2018-03" db="EMBL/GenBank/DDBJ databases">
        <title>The ancient ancestry and fast evolution of plastids.</title>
        <authorList>
            <person name="Moore K.R."/>
            <person name="Magnabosco C."/>
            <person name="Momper L."/>
            <person name="Gold D.A."/>
            <person name="Bosak T."/>
            <person name="Fournier G.P."/>
        </authorList>
    </citation>
    <scope>NUCLEOTIDE SEQUENCE [LARGE SCALE GENOMIC DNA]</scope>
    <source>
        <strain evidence="1 2">CCALA 016</strain>
    </source>
</reference>
<evidence type="ECO:0000313" key="1">
    <source>
        <dbReference type="EMBL" id="PSF31396.1"/>
    </source>
</evidence>
<keyword evidence="2" id="KW-1185">Reference proteome</keyword>
<evidence type="ECO:0000313" key="2">
    <source>
        <dbReference type="Proteomes" id="UP000239001"/>
    </source>
</evidence>
<accession>A0A2T1LRM2</accession>
<gene>
    <name evidence="1" type="ORF">C7H19_22730</name>
</gene>
<name>A0A2T1LRM2_9CHRO</name>
<organism evidence="1 2">
    <name type="scientific">Aphanothece hegewaldii CCALA 016</name>
    <dbReference type="NCBI Taxonomy" id="2107694"/>
    <lineage>
        <taxon>Bacteria</taxon>
        <taxon>Bacillati</taxon>
        <taxon>Cyanobacteriota</taxon>
        <taxon>Cyanophyceae</taxon>
        <taxon>Oscillatoriophycideae</taxon>
        <taxon>Chroococcales</taxon>
        <taxon>Aphanothecaceae</taxon>
        <taxon>Aphanothece</taxon>
    </lineage>
</organism>
<sequence length="94" mass="10130">MNIKDIDYQKELVESNQFLGAQSTMAHAFDEIEHQFRSLTGEIVGNINAFSNVTAIGTNKANVSVSSDVRGNTDNKVSIVYGTETTAFATTPGT</sequence>
<reference evidence="1 2" key="2">
    <citation type="submission" date="2018-03" db="EMBL/GenBank/DDBJ databases">
        <authorList>
            <person name="Keele B.F."/>
        </authorList>
    </citation>
    <scope>NUCLEOTIDE SEQUENCE [LARGE SCALE GENOMIC DNA]</scope>
    <source>
        <strain evidence="1 2">CCALA 016</strain>
    </source>
</reference>
<dbReference type="Proteomes" id="UP000239001">
    <property type="component" value="Unassembled WGS sequence"/>
</dbReference>
<dbReference type="AlphaFoldDB" id="A0A2T1LRM2"/>
<protein>
    <submittedName>
        <fullName evidence="1">Uncharacterized protein</fullName>
    </submittedName>
</protein>
<comment type="caution">
    <text evidence="1">The sequence shown here is derived from an EMBL/GenBank/DDBJ whole genome shotgun (WGS) entry which is preliminary data.</text>
</comment>